<dbReference type="SUPFAM" id="SSF53850">
    <property type="entry name" value="Periplasmic binding protein-like II"/>
    <property type="match status" value="1"/>
</dbReference>
<dbReference type="EMBL" id="JARRAF010000018">
    <property type="protein sequence ID" value="MDK2125329.1"/>
    <property type="molecule type" value="Genomic_DNA"/>
</dbReference>
<organism evidence="2 3">
    <name type="scientific">Parachitinimonas caeni</name>
    <dbReference type="NCBI Taxonomy" id="3031301"/>
    <lineage>
        <taxon>Bacteria</taxon>
        <taxon>Pseudomonadati</taxon>
        <taxon>Pseudomonadota</taxon>
        <taxon>Betaproteobacteria</taxon>
        <taxon>Neisseriales</taxon>
        <taxon>Chitinibacteraceae</taxon>
        <taxon>Parachitinimonas</taxon>
    </lineage>
</organism>
<accession>A0ABT7DZ35</accession>
<dbReference type="Proteomes" id="UP001172778">
    <property type="component" value="Unassembled WGS sequence"/>
</dbReference>
<keyword evidence="3" id="KW-1185">Reference proteome</keyword>
<proteinExistence type="predicted"/>
<dbReference type="InterPro" id="IPR001638">
    <property type="entry name" value="Solute-binding_3/MltF_N"/>
</dbReference>
<dbReference type="Gene3D" id="3.40.190.10">
    <property type="entry name" value="Periplasmic binding protein-like II"/>
    <property type="match status" value="2"/>
</dbReference>
<name>A0ABT7DZ35_9NEIS</name>
<evidence type="ECO:0000313" key="2">
    <source>
        <dbReference type="EMBL" id="MDK2125329.1"/>
    </source>
</evidence>
<feature type="domain" description="Solute-binding protein family 3/N-terminal" evidence="1">
    <location>
        <begin position="30"/>
        <end position="242"/>
    </location>
</feature>
<evidence type="ECO:0000313" key="3">
    <source>
        <dbReference type="Proteomes" id="UP001172778"/>
    </source>
</evidence>
<dbReference type="RefSeq" id="WP_284101641.1">
    <property type="nucleotide sequence ID" value="NZ_JARRAF010000018.1"/>
</dbReference>
<reference evidence="2" key="1">
    <citation type="submission" date="2023-03" db="EMBL/GenBank/DDBJ databases">
        <title>Chitinimonas shenzhenensis gen. nov., sp. nov., a novel member of family Burkholderiaceae isolated from activated sludge collected in Shen Zhen, China.</title>
        <authorList>
            <person name="Wang X."/>
        </authorList>
    </citation>
    <scope>NUCLEOTIDE SEQUENCE</scope>
    <source>
        <strain evidence="2">DQS-5</strain>
    </source>
</reference>
<sequence>MLVVKRVMMSLVLGLWASWGWAAEPGLRLTTEHLPPYNIVSDDLKQVTGMAGDKIVEMMRRARIRYVLAPSGWNRAYQLALTQADTCVFSTSRLPEREPLFKWVGPVAFSEWWIFTRKDYVTNVKALTDLRGIPISGYRSDAISVWLENMGYQVSDSENYEGSLVSLLTGRVDFWAAGSQSAHELMTRMGALGKVKAQFAFHRLDMFLACNPGVDDNLIRRMRDAHRRMEQDGTLARIDAGYQPQSSSRR</sequence>
<evidence type="ECO:0000259" key="1">
    <source>
        <dbReference type="Pfam" id="PF00497"/>
    </source>
</evidence>
<dbReference type="PANTHER" id="PTHR38834:SF3">
    <property type="entry name" value="SOLUTE-BINDING PROTEIN FAMILY 3_N-TERMINAL DOMAIN-CONTAINING PROTEIN"/>
    <property type="match status" value="1"/>
</dbReference>
<comment type="caution">
    <text evidence="2">The sequence shown here is derived from an EMBL/GenBank/DDBJ whole genome shotgun (WGS) entry which is preliminary data.</text>
</comment>
<dbReference type="Pfam" id="PF00497">
    <property type="entry name" value="SBP_bac_3"/>
    <property type="match status" value="1"/>
</dbReference>
<protein>
    <submittedName>
        <fullName evidence="2">ABC transporter substrate-binding protein</fullName>
    </submittedName>
</protein>
<gene>
    <name evidence="2" type="ORF">PZA18_14830</name>
</gene>
<dbReference type="PANTHER" id="PTHR38834">
    <property type="entry name" value="PERIPLASMIC SUBSTRATE BINDING PROTEIN FAMILY 3"/>
    <property type="match status" value="1"/>
</dbReference>